<dbReference type="GO" id="GO:0031410">
    <property type="term" value="C:cytoplasmic vesicle"/>
    <property type="evidence" value="ECO:0007669"/>
    <property type="project" value="TreeGrafter"/>
</dbReference>
<dbReference type="SUPFAM" id="SSF49299">
    <property type="entry name" value="PKD domain"/>
    <property type="match status" value="2"/>
</dbReference>
<feature type="region of interest" description="Disordered" evidence="9">
    <location>
        <begin position="848"/>
        <end position="868"/>
    </location>
</feature>
<dbReference type="Proteomes" id="UP001153269">
    <property type="component" value="Unassembled WGS sequence"/>
</dbReference>
<dbReference type="CDD" id="cd00146">
    <property type="entry name" value="PKD"/>
    <property type="match status" value="2"/>
</dbReference>
<comment type="subcellular location">
    <subcellularLocation>
        <location evidence="1">Cell membrane</location>
    </subcellularLocation>
</comment>
<dbReference type="InterPro" id="IPR013980">
    <property type="entry name" value="MANSC_dom"/>
</dbReference>
<evidence type="ECO:0000256" key="6">
    <source>
        <dbReference type="ARBA" id="ARBA00022989"/>
    </source>
</evidence>
<name>A0A9N7U1I1_PLEPL</name>
<keyword evidence="5" id="KW-0677">Repeat</keyword>
<dbReference type="PROSITE" id="PS50986">
    <property type="entry name" value="MANSC"/>
    <property type="match status" value="1"/>
</dbReference>
<dbReference type="Gene3D" id="2.60.40.10">
    <property type="entry name" value="Immunoglobulins"/>
    <property type="match status" value="2"/>
</dbReference>
<protein>
    <recommendedName>
        <fullName evidence="11">MANSC domain-containing protein</fullName>
    </recommendedName>
</protein>
<gene>
    <name evidence="12" type="ORF">PLEPLA_LOCUS10703</name>
</gene>
<feature type="compositionally biased region" description="Low complexity" evidence="9">
    <location>
        <begin position="392"/>
        <end position="407"/>
    </location>
</feature>
<dbReference type="PANTHER" id="PTHR46182:SF1">
    <property type="entry name" value="DYSLEXIA-ASSOCIATED PROTEIN KIAA0319"/>
    <property type="match status" value="1"/>
</dbReference>
<feature type="domain" description="MANSC" evidence="11">
    <location>
        <begin position="91"/>
        <end position="177"/>
    </location>
</feature>
<reference evidence="12" key="1">
    <citation type="submission" date="2020-03" db="EMBL/GenBank/DDBJ databases">
        <authorList>
            <person name="Weist P."/>
        </authorList>
    </citation>
    <scope>NUCLEOTIDE SEQUENCE</scope>
</reference>
<keyword evidence="13" id="KW-1185">Reference proteome</keyword>
<dbReference type="InterPro" id="IPR056502">
    <property type="entry name" value="KIAA0319-like_C"/>
</dbReference>
<feature type="compositionally biased region" description="Polar residues" evidence="9">
    <location>
        <begin position="851"/>
        <end position="862"/>
    </location>
</feature>
<feature type="compositionally biased region" description="Basic and acidic residues" evidence="9">
    <location>
        <begin position="296"/>
        <end position="314"/>
    </location>
</feature>
<keyword evidence="6 10" id="KW-1133">Transmembrane helix</keyword>
<dbReference type="InterPro" id="IPR011106">
    <property type="entry name" value="MANSC_N"/>
</dbReference>
<evidence type="ECO:0000256" key="8">
    <source>
        <dbReference type="ARBA" id="ARBA00023180"/>
    </source>
</evidence>
<dbReference type="AlphaFoldDB" id="A0A9N7U1I1"/>
<dbReference type="PANTHER" id="PTHR46182">
    <property type="entry name" value="FI19480P1"/>
    <property type="match status" value="1"/>
</dbReference>
<evidence type="ECO:0000256" key="10">
    <source>
        <dbReference type="SAM" id="Phobius"/>
    </source>
</evidence>
<dbReference type="Pfam" id="PF23597">
    <property type="entry name" value="KIAA0319_N"/>
    <property type="match status" value="1"/>
</dbReference>
<keyword evidence="2" id="KW-1003">Cell membrane</keyword>
<keyword evidence="3 10" id="KW-0812">Transmembrane</keyword>
<feature type="compositionally biased region" description="Polar residues" evidence="9">
    <location>
        <begin position="345"/>
        <end position="356"/>
    </location>
</feature>
<dbReference type="InterPro" id="IPR035986">
    <property type="entry name" value="PKD_dom_sf"/>
</dbReference>
<feature type="region of interest" description="Disordered" evidence="9">
    <location>
        <begin position="33"/>
        <end position="67"/>
    </location>
</feature>
<evidence type="ECO:0000256" key="5">
    <source>
        <dbReference type="ARBA" id="ARBA00022737"/>
    </source>
</evidence>
<dbReference type="Pfam" id="PF22352">
    <property type="entry name" value="K319L-like_PKD"/>
    <property type="match status" value="2"/>
</dbReference>
<dbReference type="SMART" id="SM00089">
    <property type="entry name" value="PKD"/>
    <property type="match status" value="2"/>
</dbReference>
<evidence type="ECO:0000259" key="11">
    <source>
        <dbReference type="PROSITE" id="PS50986"/>
    </source>
</evidence>
<evidence type="ECO:0000256" key="4">
    <source>
        <dbReference type="ARBA" id="ARBA00022729"/>
    </source>
</evidence>
<dbReference type="Pfam" id="PF23620">
    <property type="entry name" value="KIAA0319"/>
    <property type="match status" value="1"/>
</dbReference>
<dbReference type="GO" id="GO:0005886">
    <property type="term" value="C:plasma membrane"/>
    <property type="evidence" value="ECO:0007669"/>
    <property type="project" value="UniProtKB-SubCell"/>
</dbReference>
<evidence type="ECO:0000256" key="3">
    <source>
        <dbReference type="ARBA" id="ARBA00022692"/>
    </source>
</evidence>
<dbReference type="GO" id="GO:0001764">
    <property type="term" value="P:neuron migration"/>
    <property type="evidence" value="ECO:0007669"/>
    <property type="project" value="TreeGrafter"/>
</dbReference>
<evidence type="ECO:0000256" key="7">
    <source>
        <dbReference type="ARBA" id="ARBA00023136"/>
    </source>
</evidence>
<sequence>MFSPQSISNYVLFSIGQRGITVKLNPNWTRSHPVRPGIGPGLRPGQTLDQTRGESRRTHRGEPEATSRSTISFRLQLLGLIMMEKTLLLLLLHSVDAVMASQCWQGATFSQAVVSPAVESSGILRIPGVLTLPQCVAACCDLPGYNLAWLFQGRCYILICQQRENCQPRERPGADSVLAFLRRAPPETLVLQSLVRGEPYSGRWGPLSQPSETPGDLEALKDLALFDRPRQDFSGPARPDLEGSEGSQEEKAGGGSEAETSTHHSSLKGRDRFNQSEADNGPERTESTDMSVGDISRGDEDRTRRPTDPSEKTTKTQGGTVSPSTTDSTHQDHSRTSAPPPTTAHWPSSTPTQTDRSPTPPLTLSTASPGRTTDVVMTSAAAAPPTMPHPPSITSDPPTATSPLSTSPAPPTTTPLAAESVSEVVGSNRGPVAVVGPDRKLFLPLGSLLLDGSGSTDDHGIVSYHWDAISGPPGFRLEDVDRAAATATGLRVGCYTFRLTVSDQQGATDRASVTFRVEEAARLPPVAHASGSHTLTLPNNSLVLRGSVSAGDQTRVQYLWVRDSQSPAAGDVLYGSETQAALYLANLVEGTYLFQLRVADAQGRSSSATATVEVRPDPGGGEEVELEMLVSVSQVSLSQRDTVVRQLAALLHVLDGDIQVRGLQGHSHLSSVLRLSVGGPQGALSGSRLVGLLRNQLLRDKSDYLLFRVLRVDTVLCLLHCSGRGQCDPVTKFCSCDPFWTENLIRLYLGDGESNCEWRVLYVILTSFLLMGVILSISWTFICCCRRRQTKVRRKTKYTILDNMDEQERMELRPKFSIKHRSTEHNSSLMMSESELDSDQDTIFSRDRPVQSRNQLSAQAHRNGNVLG</sequence>
<evidence type="ECO:0000256" key="2">
    <source>
        <dbReference type="ARBA" id="ARBA00022475"/>
    </source>
</evidence>
<keyword evidence="4" id="KW-0732">Signal</keyword>
<feature type="compositionally biased region" description="Basic and acidic residues" evidence="9">
    <location>
        <begin position="51"/>
        <end position="65"/>
    </location>
</feature>
<evidence type="ECO:0000313" key="12">
    <source>
        <dbReference type="EMBL" id="CAB1422785.1"/>
    </source>
</evidence>
<dbReference type="InterPro" id="IPR013783">
    <property type="entry name" value="Ig-like_fold"/>
</dbReference>
<keyword evidence="7 10" id="KW-0472">Membrane</keyword>
<feature type="transmembrane region" description="Helical" evidence="10">
    <location>
        <begin position="760"/>
        <end position="785"/>
    </location>
</feature>
<accession>A0A9N7U1I1</accession>
<feature type="region of interest" description="Disordered" evidence="9">
    <location>
        <begin position="229"/>
        <end position="415"/>
    </location>
</feature>
<evidence type="ECO:0000256" key="9">
    <source>
        <dbReference type="SAM" id="MobiDB-lite"/>
    </source>
</evidence>
<comment type="caution">
    <text evidence="12">The sequence shown here is derived from an EMBL/GenBank/DDBJ whole genome shotgun (WGS) entry which is preliminary data.</text>
</comment>
<dbReference type="InterPro" id="IPR029865">
    <property type="entry name" value="KIAA0319-like"/>
</dbReference>
<dbReference type="EMBL" id="CADEAL010000612">
    <property type="protein sequence ID" value="CAB1422785.1"/>
    <property type="molecule type" value="Genomic_DNA"/>
</dbReference>
<dbReference type="InterPro" id="IPR022409">
    <property type="entry name" value="PKD/Chitinase_dom"/>
</dbReference>
<dbReference type="SMART" id="SM00765">
    <property type="entry name" value="MANEC"/>
    <property type="match status" value="1"/>
</dbReference>
<proteinExistence type="predicted"/>
<evidence type="ECO:0000313" key="13">
    <source>
        <dbReference type="Proteomes" id="UP001153269"/>
    </source>
</evidence>
<dbReference type="FunFam" id="2.60.40.10:FF:000061">
    <property type="entry name" value="Dyslexia-associated protein KIAA0319 homolog"/>
    <property type="match status" value="1"/>
</dbReference>
<evidence type="ECO:0000256" key="1">
    <source>
        <dbReference type="ARBA" id="ARBA00004236"/>
    </source>
</evidence>
<keyword evidence="8" id="KW-0325">Glycoprotein</keyword>
<organism evidence="12 13">
    <name type="scientific">Pleuronectes platessa</name>
    <name type="common">European plaice</name>
    <dbReference type="NCBI Taxonomy" id="8262"/>
    <lineage>
        <taxon>Eukaryota</taxon>
        <taxon>Metazoa</taxon>
        <taxon>Chordata</taxon>
        <taxon>Craniata</taxon>
        <taxon>Vertebrata</taxon>
        <taxon>Euteleostomi</taxon>
        <taxon>Actinopterygii</taxon>
        <taxon>Neopterygii</taxon>
        <taxon>Teleostei</taxon>
        <taxon>Neoteleostei</taxon>
        <taxon>Acanthomorphata</taxon>
        <taxon>Carangaria</taxon>
        <taxon>Pleuronectiformes</taxon>
        <taxon>Pleuronectoidei</taxon>
        <taxon>Pleuronectidae</taxon>
        <taxon>Pleuronectes</taxon>
    </lineage>
</organism>
<feature type="compositionally biased region" description="Polar residues" evidence="9">
    <location>
        <begin position="315"/>
        <end position="328"/>
    </location>
</feature>